<feature type="domain" description="FAD-binding" evidence="6">
    <location>
        <begin position="1"/>
        <end position="350"/>
    </location>
</feature>
<comment type="caution">
    <text evidence="7">The sequence shown here is derived from an EMBL/GenBank/DDBJ whole genome shotgun (WGS) entry which is preliminary data.</text>
</comment>
<dbReference type="EMBL" id="JARIHO010000067">
    <property type="protein sequence ID" value="KAJ7314451.1"/>
    <property type="molecule type" value="Genomic_DNA"/>
</dbReference>
<comment type="cofactor">
    <cofactor evidence="1">
        <name>FAD</name>
        <dbReference type="ChEBI" id="CHEBI:57692"/>
    </cofactor>
</comment>
<dbReference type="PRINTS" id="PR00420">
    <property type="entry name" value="RNGMNOXGNASE"/>
</dbReference>
<evidence type="ECO:0000313" key="7">
    <source>
        <dbReference type="EMBL" id="KAJ7314451.1"/>
    </source>
</evidence>
<dbReference type="Pfam" id="PF01494">
    <property type="entry name" value="FAD_binding_3"/>
    <property type="match status" value="1"/>
</dbReference>
<keyword evidence="4" id="KW-0560">Oxidoreductase</keyword>
<keyword evidence="2" id="KW-0285">Flavoprotein</keyword>
<accession>A0AAD6ZAV3</accession>
<organism evidence="7 8">
    <name type="scientific">Mycena albidolilacea</name>
    <dbReference type="NCBI Taxonomy" id="1033008"/>
    <lineage>
        <taxon>Eukaryota</taxon>
        <taxon>Fungi</taxon>
        <taxon>Dikarya</taxon>
        <taxon>Basidiomycota</taxon>
        <taxon>Agaricomycotina</taxon>
        <taxon>Agaricomycetes</taxon>
        <taxon>Agaricomycetidae</taxon>
        <taxon>Agaricales</taxon>
        <taxon>Marasmiineae</taxon>
        <taxon>Mycenaceae</taxon>
        <taxon>Mycena</taxon>
    </lineage>
</organism>
<gene>
    <name evidence="7" type="ORF">DFH08DRAFT_1041668</name>
</gene>
<evidence type="ECO:0000256" key="5">
    <source>
        <dbReference type="SAM" id="MobiDB-lite"/>
    </source>
</evidence>
<keyword evidence="3" id="KW-0274">FAD</keyword>
<dbReference type="GO" id="GO:0071949">
    <property type="term" value="F:FAD binding"/>
    <property type="evidence" value="ECO:0007669"/>
    <property type="project" value="InterPro"/>
</dbReference>
<dbReference type="Gene3D" id="3.40.30.120">
    <property type="match status" value="1"/>
</dbReference>
<dbReference type="InterPro" id="IPR036188">
    <property type="entry name" value="FAD/NAD-bd_sf"/>
</dbReference>
<evidence type="ECO:0000313" key="8">
    <source>
        <dbReference type="Proteomes" id="UP001218218"/>
    </source>
</evidence>
<evidence type="ECO:0000256" key="2">
    <source>
        <dbReference type="ARBA" id="ARBA00022630"/>
    </source>
</evidence>
<dbReference type="PANTHER" id="PTHR43004">
    <property type="entry name" value="TRK SYSTEM POTASSIUM UPTAKE PROTEIN"/>
    <property type="match status" value="1"/>
</dbReference>
<evidence type="ECO:0000259" key="6">
    <source>
        <dbReference type="Pfam" id="PF01494"/>
    </source>
</evidence>
<evidence type="ECO:0000256" key="3">
    <source>
        <dbReference type="ARBA" id="ARBA00022827"/>
    </source>
</evidence>
<evidence type="ECO:0000256" key="4">
    <source>
        <dbReference type="ARBA" id="ARBA00023002"/>
    </source>
</evidence>
<protein>
    <submittedName>
        <fullName evidence="7">FAD binding domain-containing protein</fullName>
    </submittedName>
</protein>
<dbReference type="AlphaFoldDB" id="A0AAD6ZAV3"/>
<name>A0AAD6ZAV3_9AGAR</name>
<dbReference type="Gene3D" id="3.30.70.2450">
    <property type="match status" value="1"/>
</dbReference>
<dbReference type="InterPro" id="IPR002938">
    <property type="entry name" value="FAD-bd"/>
</dbReference>
<dbReference type="InterPro" id="IPR050641">
    <property type="entry name" value="RIFMO-like"/>
</dbReference>
<keyword evidence="8" id="KW-1185">Reference proteome</keyword>
<dbReference type="Gene3D" id="3.50.50.60">
    <property type="entry name" value="FAD/NAD(P)-binding domain"/>
    <property type="match status" value="1"/>
</dbReference>
<dbReference type="SUPFAM" id="SSF51905">
    <property type="entry name" value="FAD/NAD(P)-binding domain"/>
    <property type="match status" value="1"/>
</dbReference>
<sequence>GAGPSGLVLALALRRLGISVKIIEKASTPSVGQRGPGIQPRTLELFQALGVLDDIRRHAISWPPLRSYVPPEGIIPLKTFRMGSAGNPTPDRPIAHPMTLGQDVLEGVLRAVLKETYSCEVEFGTRLVSFTQDAGGVNVVFVKGAAGQEETLTQRFDFLVGADGARGIVRKQLGLDFLGESRPSVKFIIADLRVQGIDEDHWHIWGDSESKADSVLLRPTGKPGLFGLVMILTGSDIDYDAIMKDHTVLQNTISAITGRKNLNITEVVWITQWTPNIRMTDTFSVDRCFLVGDAAHINSPTGGQGLNSSVQDSFNLAWKLALVVQSQAPKALLNSYNDERLPVIAEMLHKSTGLLDRAVGDTSTTGDTSRWERDGALLMFGINYRWSSIVVDEQDEDNNETTTAKPPKDPYGTHTRGLKAGDRAPDASELKDISRGSVGLFNDVFDFSCHTVLVFSAATDPGRYDALLTRLARYHQGLVRCVAVLPAGAGTSGEKIAHVGTGVMVLEDTKGHAHAGYHGRFEGGCDIVAVRPDGIIGAVVRRPEALEQYFAQIFA</sequence>
<reference evidence="7" key="1">
    <citation type="submission" date="2023-03" db="EMBL/GenBank/DDBJ databases">
        <title>Massive genome expansion in bonnet fungi (Mycena s.s.) driven by repeated elements and novel gene families across ecological guilds.</title>
        <authorList>
            <consortium name="Lawrence Berkeley National Laboratory"/>
            <person name="Harder C.B."/>
            <person name="Miyauchi S."/>
            <person name="Viragh M."/>
            <person name="Kuo A."/>
            <person name="Thoen E."/>
            <person name="Andreopoulos B."/>
            <person name="Lu D."/>
            <person name="Skrede I."/>
            <person name="Drula E."/>
            <person name="Henrissat B."/>
            <person name="Morin E."/>
            <person name="Kohler A."/>
            <person name="Barry K."/>
            <person name="LaButti K."/>
            <person name="Morin E."/>
            <person name="Salamov A."/>
            <person name="Lipzen A."/>
            <person name="Mereny Z."/>
            <person name="Hegedus B."/>
            <person name="Baldrian P."/>
            <person name="Stursova M."/>
            <person name="Weitz H."/>
            <person name="Taylor A."/>
            <person name="Grigoriev I.V."/>
            <person name="Nagy L.G."/>
            <person name="Martin F."/>
            <person name="Kauserud H."/>
        </authorList>
    </citation>
    <scope>NUCLEOTIDE SEQUENCE</scope>
    <source>
        <strain evidence="7">CBHHK002</strain>
    </source>
</reference>
<feature type="region of interest" description="Disordered" evidence="5">
    <location>
        <begin position="394"/>
        <end position="427"/>
    </location>
</feature>
<dbReference type="PANTHER" id="PTHR43004:SF19">
    <property type="entry name" value="BINDING MONOOXYGENASE, PUTATIVE (JCVI)-RELATED"/>
    <property type="match status" value="1"/>
</dbReference>
<dbReference type="GO" id="GO:0016709">
    <property type="term" value="F:oxidoreductase activity, acting on paired donors, with incorporation or reduction of molecular oxygen, NAD(P)H as one donor, and incorporation of one atom of oxygen"/>
    <property type="evidence" value="ECO:0007669"/>
    <property type="project" value="UniProtKB-ARBA"/>
</dbReference>
<dbReference type="Proteomes" id="UP001218218">
    <property type="component" value="Unassembled WGS sequence"/>
</dbReference>
<proteinExistence type="predicted"/>
<feature type="non-terminal residue" evidence="7">
    <location>
        <position position="1"/>
    </location>
</feature>
<evidence type="ECO:0000256" key="1">
    <source>
        <dbReference type="ARBA" id="ARBA00001974"/>
    </source>
</evidence>